<comment type="caution">
    <text evidence="8">The sequence shown here is derived from an EMBL/GenBank/DDBJ whole genome shotgun (WGS) entry which is preliminary data.</text>
</comment>
<dbReference type="OrthoDB" id="2018619at2759"/>
<dbReference type="AlphaFoldDB" id="A0A9P7G6E6"/>
<organism evidence="8 9">
    <name type="scientific">Asterophora parasitica</name>
    <dbReference type="NCBI Taxonomy" id="117018"/>
    <lineage>
        <taxon>Eukaryota</taxon>
        <taxon>Fungi</taxon>
        <taxon>Dikarya</taxon>
        <taxon>Basidiomycota</taxon>
        <taxon>Agaricomycotina</taxon>
        <taxon>Agaricomycetes</taxon>
        <taxon>Agaricomycetidae</taxon>
        <taxon>Agaricales</taxon>
        <taxon>Tricholomatineae</taxon>
        <taxon>Lyophyllaceae</taxon>
        <taxon>Asterophora</taxon>
    </lineage>
</organism>
<gene>
    <name evidence="8" type="ORF">DXG03_004698</name>
</gene>
<evidence type="ECO:0000256" key="3">
    <source>
        <dbReference type="ARBA" id="ARBA00022692"/>
    </source>
</evidence>
<feature type="transmembrane region" description="Helical" evidence="7">
    <location>
        <begin position="148"/>
        <end position="168"/>
    </location>
</feature>
<keyword evidence="9" id="KW-1185">Reference proteome</keyword>
<accession>A0A9P7G6E6</accession>
<evidence type="ECO:0000256" key="6">
    <source>
        <dbReference type="SAM" id="MobiDB-lite"/>
    </source>
</evidence>
<evidence type="ECO:0000313" key="9">
    <source>
        <dbReference type="Proteomes" id="UP000775547"/>
    </source>
</evidence>
<evidence type="ECO:0000313" key="8">
    <source>
        <dbReference type="EMBL" id="KAG5641572.1"/>
    </source>
</evidence>
<comment type="similarity">
    <text evidence="2">Belongs to the purine-cytosine permease (2.A.39) family.</text>
</comment>
<evidence type="ECO:0000256" key="2">
    <source>
        <dbReference type="ARBA" id="ARBA00008974"/>
    </source>
</evidence>
<name>A0A9P7G6E6_9AGAR</name>
<proteinExistence type="inferred from homology"/>
<feature type="transmembrane region" description="Helical" evidence="7">
    <location>
        <begin position="107"/>
        <end position="125"/>
    </location>
</feature>
<dbReference type="Pfam" id="PF02133">
    <property type="entry name" value="Transp_cyt_pur"/>
    <property type="match status" value="1"/>
</dbReference>
<keyword evidence="3 7" id="KW-0812">Transmembrane</keyword>
<comment type="subcellular location">
    <subcellularLocation>
        <location evidence="1">Membrane</location>
        <topology evidence="1">Multi-pass membrane protein</topology>
    </subcellularLocation>
</comment>
<evidence type="ECO:0000256" key="4">
    <source>
        <dbReference type="ARBA" id="ARBA00022989"/>
    </source>
</evidence>
<evidence type="ECO:0000256" key="7">
    <source>
        <dbReference type="SAM" id="Phobius"/>
    </source>
</evidence>
<dbReference type="Proteomes" id="UP000775547">
    <property type="component" value="Unassembled WGS sequence"/>
</dbReference>
<evidence type="ECO:0000256" key="5">
    <source>
        <dbReference type="ARBA" id="ARBA00023136"/>
    </source>
</evidence>
<feature type="compositionally biased region" description="Basic and acidic residues" evidence="6">
    <location>
        <begin position="238"/>
        <end position="248"/>
    </location>
</feature>
<feature type="region of interest" description="Disordered" evidence="6">
    <location>
        <begin position="223"/>
        <end position="248"/>
    </location>
</feature>
<evidence type="ECO:0000256" key="1">
    <source>
        <dbReference type="ARBA" id="ARBA00004141"/>
    </source>
</evidence>
<dbReference type="InterPro" id="IPR001248">
    <property type="entry name" value="Pur-cyt_permease"/>
</dbReference>
<dbReference type="PANTHER" id="PTHR30618">
    <property type="entry name" value="NCS1 FAMILY PURINE/PYRIMIDINE TRANSPORTER"/>
    <property type="match status" value="1"/>
</dbReference>
<sequence>MGFIGIAVTSAAEHIYREVLWNPLDLVDRWDSRAAAFFASFSFLIATIGSNISANSISAANDLMVMFPKYINIRRGQIICAFVGGWALCPWEILASAPGFLSFMSGYTVFLGPFAGIMISDYWLVHRGKVDVPAMYFPHGRYRYWNGINWRAAVALLFSVTPTLPGLIADINHKIKVGNAEHLFDVAWLYGFFSALTIYWALSTAFPAEETYMDNAILADDYTSDSDGGLSPSTSTEKVPRSLEEGKA</sequence>
<reference evidence="8" key="1">
    <citation type="submission" date="2020-07" db="EMBL/GenBank/DDBJ databases">
        <authorList>
            <person name="Nieuwenhuis M."/>
            <person name="Van De Peppel L.J.J."/>
        </authorList>
    </citation>
    <scope>NUCLEOTIDE SEQUENCE</scope>
    <source>
        <strain evidence="8">AP01</strain>
        <tissue evidence="8">Mycelium</tissue>
    </source>
</reference>
<feature type="transmembrane region" description="Helical" evidence="7">
    <location>
        <begin position="34"/>
        <end position="57"/>
    </location>
</feature>
<feature type="transmembrane region" description="Helical" evidence="7">
    <location>
        <begin position="188"/>
        <end position="208"/>
    </location>
</feature>
<reference evidence="8" key="2">
    <citation type="submission" date="2021-10" db="EMBL/GenBank/DDBJ databases">
        <title>Phylogenomics reveals ancestral predisposition of the termite-cultivated fungus Termitomyces towards a domesticated lifestyle.</title>
        <authorList>
            <person name="Auxier B."/>
            <person name="Grum-Grzhimaylo A."/>
            <person name="Cardenas M.E."/>
            <person name="Lodge J.D."/>
            <person name="Laessoe T."/>
            <person name="Pedersen O."/>
            <person name="Smith M.E."/>
            <person name="Kuyper T.W."/>
            <person name="Franco-Molano E.A."/>
            <person name="Baroni T.J."/>
            <person name="Aanen D.K."/>
        </authorList>
    </citation>
    <scope>NUCLEOTIDE SEQUENCE</scope>
    <source>
        <strain evidence="8">AP01</strain>
        <tissue evidence="8">Mycelium</tissue>
    </source>
</reference>
<dbReference type="PANTHER" id="PTHR30618:SF0">
    <property type="entry name" value="PURINE-URACIL PERMEASE NCS1"/>
    <property type="match status" value="1"/>
</dbReference>
<keyword evidence="4 7" id="KW-1133">Transmembrane helix</keyword>
<dbReference type="Gene3D" id="1.10.4160.10">
    <property type="entry name" value="Hydantoin permease"/>
    <property type="match status" value="1"/>
</dbReference>
<dbReference type="GO" id="GO:0005886">
    <property type="term" value="C:plasma membrane"/>
    <property type="evidence" value="ECO:0007669"/>
    <property type="project" value="TreeGrafter"/>
</dbReference>
<dbReference type="InterPro" id="IPR045225">
    <property type="entry name" value="Uracil/uridine/allantoin_perm"/>
</dbReference>
<keyword evidence="5 7" id="KW-0472">Membrane</keyword>
<protein>
    <submittedName>
        <fullName evidence="8">Uncharacterized protein</fullName>
    </submittedName>
</protein>
<dbReference type="EMBL" id="JABCKV010000287">
    <property type="protein sequence ID" value="KAG5641572.1"/>
    <property type="molecule type" value="Genomic_DNA"/>
</dbReference>
<feature type="transmembrane region" description="Helical" evidence="7">
    <location>
        <begin position="78"/>
        <end position="101"/>
    </location>
</feature>
<dbReference type="GO" id="GO:0015205">
    <property type="term" value="F:nucleobase transmembrane transporter activity"/>
    <property type="evidence" value="ECO:0007669"/>
    <property type="project" value="TreeGrafter"/>
</dbReference>